<dbReference type="PROSITE" id="PS50188">
    <property type="entry name" value="B302_SPRY"/>
    <property type="match status" value="1"/>
</dbReference>
<dbReference type="InterPro" id="IPR003877">
    <property type="entry name" value="SPRY_dom"/>
</dbReference>
<dbReference type="SUPFAM" id="SSF49899">
    <property type="entry name" value="Concanavalin A-like lectins/glucanases"/>
    <property type="match status" value="1"/>
</dbReference>
<dbReference type="InterPro" id="IPR050143">
    <property type="entry name" value="TRIM/RBCC"/>
</dbReference>
<dbReference type="SMART" id="SM00449">
    <property type="entry name" value="SPRY"/>
    <property type="match status" value="1"/>
</dbReference>
<comment type="caution">
    <text evidence="6">The sequence shown here is derived from an EMBL/GenBank/DDBJ whole genome shotgun (WGS) entry which is preliminary data.</text>
</comment>
<feature type="coiled-coil region" evidence="1">
    <location>
        <begin position="138"/>
        <end position="182"/>
    </location>
</feature>
<dbReference type="FunFam" id="2.60.120.920:FF:000004">
    <property type="entry name" value="Butyrophilin subfamily 1 member A1"/>
    <property type="match status" value="1"/>
</dbReference>
<dbReference type="Proteomes" id="UP000297703">
    <property type="component" value="Unassembled WGS sequence"/>
</dbReference>
<dbReference type="InterPro" id="IPR013320">
    <property type="entry name" value="ConA-like_dom_sf"/>
</dbReference>
<proteinExistence type="predicted"/>
<dbReference type="PRINTS" id="PR01407">
    <property type="entry name" value="BUTYPHLNCDUF"/>
</dbReference>
<evidence type="ECO:0000313" key="6">
    <source>
        <dbReference type="EMBL" id="TFJ97632.1"/>
    </source>
</evidence>
<keyword evidence="3" id="KW-0812">Transmembrane</keyword>
<sequence>MGLCFKLTVPFQILFLVFGICFLPGQAASTGTRNYSDPVPKPTNASSSATDPVINPTTAISNVTHWMQILNLTLVGLILFTSIITLLSIYWWRNRGNRRVLHDPERGHPRVSGDRERGPLLEQHVITSETPRTTLQSEGDLQEKMGDLQEKLNQLKNEKVKLEKESEQLKNEKEKLETENEWRKACCKRDDITLDAETAHPNLSIDVEKKSFKHEAQPQNIPPNPERFDSTVCVLGSEGFSSDKHYWEVEVVSSSDWDLGVAKKSIQRKGKLSLSPKEGFWALGLSARDYWAKTDPWTRVMVQKKPQKIGVYLNYEEQKVTFLSVNDMSVLFTFNDCSFSGEVYPFFKNSHKETIMRICS</sequence>
<dbReference type="OrthoDB" id="6105938at2759"/>
<protein>
    <submittedName>
        <fullName evidence="6">Amiloride-sensitive sodium channel subunit alpha</fullName>
    </submittedName>
</protein>
<keyword evidence="6" id="KW-0813">Transport</keyword>
<dbReference type="PANTHER" id="PTHR24103">
    <property type="entry name" value="E3 UBIQUITIN-PROTEIN LIGASE TRIM"/>
    <property type="match status" value="1"/>
</dbReference>
<evidence type="ECO:0000313" key="7">
    <source>
        <dbReference type="Proteomes" id="UP000297703"/>
    </source>
</evidence>
<evidence type="ECO:0000259" key="5">
    <source>
        <dbReference type="PROSITE" id="PS50188"/>
    </source>
</evidence>
<dbReference type="EMBL" id="QXTE01000473">
    <property type="protein sequence ID" value="TFJ97632.1"/>
    <property type="molecule type" value="Genomic_DNA"/>
</dbReference>
<dbReference type="InterPro" id="IPR001870">
    <property type="entry name" value="B30.2/SPRY"/>
</dbReference>
<dbReference type="SMART" id="SM00589">
    <property type="entry name" value="PRY"/>
    <property type="match status" value="1"/>
</dbReference>
<organism evidence="6 7">
    <name type="scientific">Platysternon megacephalum</name>
    <name type="common">big-headed turtle</name>
    <dbReference type="NCBI Taxonomy" id="55544"/>
    <lineage>
        <taxon>Eukaryota</taxon>
        <taxon>Metazoa</taxon>
        <taxon>Chordata</taxon>
        <taxon>Craniata</taxon>
        <taxon>Vertebrata</taxon>
        <taxon>Euteleostomi</taxon>
        <taxon>Archelosauria</taxon>
        <taxon>Testudinata</taxon>
        <taxon>Testudines</taxon>
        <taxon>Cryptodira</taxon>
        <taxon>Durocryptodira</taxon>
        <taxon>Testudinoidea</taxon>
        <taxon>Platysternidae</taxon>
        <taxon>Platysternon</taxon>
    </lineage>
</organism>
<feature type="transmembrane region" description="Helical" evidence="3">
    <location>
        <begin position="69"/>
        <end position="92"/>
    </location>
</feature>
<feature type="signal peptide" evidence="4">
    <location>
        <begin position="1"/>
        <end position="27"/>
    </location>
</feature>
<keyword evidence="7" id="KW-1185">Reference proteome</keyword>
<keyword evidence="3" id="KW-0472">Membrane</keyword>
<dbReference type="GO" id="GO:0034220">
    <property type="term" value="P:monoatomic ion transmembrane transport"/>
    <property type="evidence" value="ECO:0007669"/>
    <property type="project" value="UniProtKB-KW"/>
</dbReference>
<dbReference type="Gene3D" id="2.60.120.920">
    <property type="match status" value="1"/>
</dbReference>
<evidence type="ECO:0000256" key="2">
    <source>
        <dbReference type="SAM" id="MobiDB-lite"/>
    </source>
</evidence>
<dbReference type="Pfam" id="PF00622">
    <property type="entry name" value="SPRY"/>
    <property type="match status" value="1"/>
</dbReference>
<evidence type="ECO:0000256" key="1">
    <source>
        <dbReference type="SAM" id="Coils"/>
    </source>
</evidence>
<keyword evidence="4" id="KW-0732">Signal</keyword>
<keyword evidence="6" id="KW-0406">Ion transport</keyword>
<gene>
    <name evidence="6" type="ORF">DR999_PMT20519</name>
</gene>
<dbReference type="STRING" id="55544.A0A4D9DS14"/>
<feature type="domain" description="B30.2/SPRY" evidence="5">
    <location>
        <begin position="172"/>
        <end position="360"/>
    </location>
</feature>
<accession>A0A4D9DS14</accession>
<keyword evidence="6" id="KW-0407">Ion channel</keyword>
<dbReference type="InterPro" id="IPR043136">
    <property type="entry name" value="B30.2/SPRY_sf"/>
</dbReference>
<keyword evidence="3" id="KW-1133">Transmembrane helix</keyword>
<feature type="chain" id="PRO_5020032167" evidence="4">
    <location>
        <begin position="28"/>
        <end position="360"/>
    </location>
</feature>
<dbReference type="Pfam" id="PF13765">
    <property type="entry name" value="PRY"/>
    <property type="match status" value="1"/>
</dbReference>
<keyword evidence="1" id="KW-0175">Coiled coil</keyword>
<feature type="region of interest" description="Disordered" evidence="2">
    <location>
        <begin position="31"/>
        <end position="54"/>
    </location>
</feature>
<feature type="compositionally biased region" description="Polar residues" evidence="2">
    <location>
        <begin position="43"/>
        <end position="54"/>
    </location>
</feature>
<dbReference type="CDD" id="cd13733">
    <property type="entry name" value="SPRY_PRY_C-I_1"/>
    <property type="match status" value="1"/>
</dbReference>
<dbReference type="InterPro" id="IPR003879">
    <property type="entry name" value="Butyrophylin_SPRY"/>
</dbReference>
<dbReference type="InterPro" id="IPR006574">
    <property type="entry name" value="PRY"/>
</dbReference>
<evidence type="ECO:0000256" key="3">
    <source>
        <dbReference type="SAM" id="Phobius"/>
    </source>
</evidence>
<name>A0A4D9DS14_9SAUR</name>
<evidence type="ECO:0000256" key="4">
    <source>
        <dbReference type="SAM" id="SignalP"/>
    </source>
</evidence>
<reference evidence="6 7" key="1">
    <citation type="submission" date="2019-04" db="EMBL/GenBank/DDBJ databases">
        <title>Draft genome of the big-headed turtle Platysternon megacephalum.</title>
        <authorList>
            <person name="Gong S."/>
        </authorList>
    </citation>
    <scope>NUCLEOTIDE SEQUENCE [LARGE SCALE GENOMIC DNA]</scope>
    <source>
        <strain evidence="6">DO16091913</strain>
        <tissue evidence="6">Muscle</tissue>
    </source>
</reference>
<reference evidence="6 7" key="2">
    <citation type="submission" date="2019-04" db="EMBL/GenBank/DDBJ databases">
        <title>The genome sequence of big-headed turtle.</title>
        <authorList>
            <person name="Gong S."/>
        </authorList>
    </citation>
    <scope>NUCLEOTIDE SEQUENCE [LARGE SCALE GENOMIC DNA]</scope>
    <source>
        <strain evidence="6">DO16091913</strain>
        <tissue evidence="6">Muscle</tissue>
    </source>
</reference>
<dbReference type="AlphaFoldDB" id="A0A4D9DS14"/>